<proteinExistence type="predicted"/>
<sequence length="164" mass="19266">MPSMQEHIRKRCNGHEMCGVLRATSRKSIFHCFLYNPSTICDTVWYLRLLVALRCYKSKPYLQQSQYKSRSTILLLLYLLFIHHLIIPLHPRLHLQLLRQRQLSLISGRFYVTMVTPVVKSMDSLKSMAGISALKIWMVPSRMLRKLTLDWILVLITEILLNLV</sequence>
<dbReference type="Proteomes" id="UP000799118">
    <property type="component" value="Unassembled WGS sequence"/>
</dbReference>
<dbReference type="AlphaFoldDB" id="A0A6A4GHP5"/>
<evidence type="ECO:0000256" key="1">
    <source>
        <dbReference type="SAM" id="Phobius"/>
    </source>
</evidence>
<evidence type="ECO:0000313" key="3">
    <source>
        <dbReference type="Proteomes" id="UP000799118"/>
    </source>
</evidence>
<protein>
    <submittedName>
        <fullName evidence="2">Uncharacterized protein</fullName>
    </submittedName>
</protein>
<gene>
    <name evidence="2" type="ORF">BT96DRAFT_950037</name>
</gene>
<keyword evidence="1" id="KW-0472">Membrane</keyword>
<evidence type="ECO:0000313" key="2">
    <source>
        <dbReference type="EMBL" id="KAE9385149.1"/>
    </source>
</evidence>
<name>A0A6A4GHP5_9AGAR</name>
<reference evidence="2" key="1">
    <citation type="journal article" date="2019" name="Environ. Microbiol.">
        <title>Fungal ecological strategies reflected in gene transcription - a case study of two litter decomposers.</title>
        <authorList>
            <person name="Barbi F."/>
            <person name="Kohler A."/>
            <person name="Barry K."/>
            <person name="Baskaran P."/>
            <person name="Daum C."/>
            <person name="Fauchery L."/>
            <person name="Ihrmark K."/>
            <person name="Kuo A."/>
            <person name="LaButti K."/>
            <person name="Lipzen A."/>
            <person name="Morin E."/>
            <person name="Grigoriev I.V."/>
            <person name="Henrissat B."/>
            <person name="Lindahl B."/>
            <person name="Martin F."/>
        </authorList>
    </citation>
    <scope>NUCLEOTIDE SEQUENCE</scope>
    <source>
        <strain evidence="2">JB14</strain>
    </source>
</reference>
<accession>A0A6A4GHP5</accession>
<keyword evidence="3" id="KW-1185">Reference proteome</keyword>
<organism evidence="2 3">
    <name type="scientific">Gymnopus androsaceus JB14</name>
    <dbReference type="NCBI Taxonomy" id="1447944"/>
    <lineage>
        <taxon>Eukaryota</taxon>
        <taxon>Fungi</taxon>
        <taxon>Dikarya</taxon>
        <taxon>Basidiomycota</taxon>
        <taxon>Agaricomycotina</taxon>
        <taxon>Agaricomycetes</taxon>
        <taxon>Agaricomycetidae</taxon>
        <taxon>Agaricales</taxon>
        <taxon>Marasmiineae</taxon>
        <taxon>Omphalotaceae</taxon>
        <taxon>Gymnopus</taxon>
    </lineage>
</organism>
<keyword evidence="1" id="KW-1133">Transmembrane helix</keyword>
<dbReference type="EMBL" id="ML770021">
    <property type="protein sequence ID" value="KAE9385149.1"/>
    <property type="molecule type" value="Genomic_DNA"/>
</dbReference>
<keyword evidence="1" id="KW-0812">Transmembrane</keyword>
<feature type="transmembrane region" description="Helical" evidence="1">
    <location>
        <begin position="73"/>
        <end position="91"/>
    </location>
</feature>